<organism evidence="3 4">
    <name type="scientific">Angomonas deanei</name>
    <dbReference type="NCBI Taxonomy" id="59799"/>
    <lineage>
        <taxon>Eukaryota</taxon>
        <taxon>Discoba</taxon>
        <taxon>Euglenozoa</taxon>
        <taxon>Kinetoplastea</taxon>
        <taxon>Metakinetoplastina</taxon>
        <taxon>Trypanosomatida</taxon>
        <taxon>Trypanosomatidae</taxon>
        <taxon>Strigomonadinae</taxon>
        <taxon>Angomonas</taxon>
    </lineage>
</organism>
<keyword evidence="2" id="KW-0812">Transmembrane</keyword>
<keyword evidence="2" id="KW-1133">Transmembrane helix</keyword>
<gene>
    <name evidence="3" type="ORF">ADEAN_000469300</name>
</gene>
<keyword evidence="4" id="KW-1185">Reference proteome</keyword>
<feature type="transmembrane region" description="Helical" evidence="2">
    <location>
        <begin position="253"/>
        <end position="274"/>
    </location>
</feature>
<proteinExistence type="predicted"/>
<dbReference type="OrthoDB" id="263306at2759"/>
<dbReference type="InterPro" id="IPR002110">
    <property type="entry name" value="Ankyrin_rpt"/>
</dbReference>
<keyword evidence="2" id="KW-0472">Membrane</keyword>
<reference evidence="3 4" key="1">
    <citation type="submission" date="2020-08" db="EMBL/GenBank/DDBJ databases">
        <authorList>
            <person name="Newling K."/>
            <person name="Davey J."/>
            <person name="Forrester S."/>
        </authorList>
    </citation>
    <scope>NUCLEOTIDE SEQUENCE [LARGE SCALE GENOMIC DNA]</scope>
    <source>
        <strain evidence="4">Crithidia deanei Carvalho (ATCC PRA-265)</strain>
    </source>
</reference>
<dbReference type="EMBL" id="LR877152">
    <property type="protein sequence ID" value="CAD2217215.1"/>
    <property type="molecule type" value="Genomic_DNA"/>
</dbReference>
<name>A0A7G2CCP5_9TRYP</name>
<evidence type="ECO:0000256" key="1">
    <source>
        <dbReference type="SAM" id="MobiDB-lite"/>
    </source>
</evidence>
<protein>
    <submittedName>
        <fullName evidence="3">Uncharacterized protein</fullName>
    </submittedName>
</protein>
<dbReference type="Proteomes" id="UP000515908">
    <property type="component" value="Chromosome 08"/>
</dbReference>
<sequence>MEMLYVLLSQPSIDVNKGYAMTPLQLAVKEGCLEIVQLLLLHPTLYPNSISIAADCFRESFASMRHHTFSTEELKGLVLPPLDLALYHRNPSMFSLLVHDSRLRLTERLQHQLERDPWQWDHVPFMEALAVLRPLEWEGWSWRWRRQCILWGSITYVVLSLCNLALWIFFSKDVLDNSLTRIFVVMYAVSGIVGIVGYLLQRKKTVHFLPQDASHHNGNNTRTIDTRVNVFHYLAEYLCYSDDNPRSNVSKSLVFFTFAIPPILPVAECIMFTYNSCVGQKRDIIEDDEERLEIMRKLIGRINTDWRRKKFYKGEYEFPVGPQREVSLESSPVPTDMSSCEDEPLPVAPLTAENIQQLKRAMQEQEELAAVSNLNNNTGGGDDRVSDTDDVNSLSFRIERSAIPYRTAHSTDSENNKTGSSFHPSKRQEDSDEDGVRVSSPDAKRGRRLSSPLLSNIRAFLAHPEADQYLDEVGEITNESFSRPLPAVGAARALRRLMDDVEEGDTVGMHIPAVRTALASHSRRRCAST</sequence>
<evidence type="ECO:0000313" key="4">
    <source>
        <dbReference type="Proteomes" id="UP000515908"/>
    </source>
</evidence>
<feature type="transmembrane region" description="Helical" evidence="2">
    <location>
        <begin position="148"/>
        <end position="170"/>
    </location>
</feature>
<dbReference type="Pfam" id="PF00023">
    <property type="entry name" value="Ank"/>
    <property type="match status" value="1"/>
</dbReference>
<accession>A0A7G2CCP5</accession>
<feature type="transmembrane region" description="Helical" evidence="2">
    <location>
        <begin position="182"/>
        <end position="200"/>
    </location>
</feature>
<dbReference type="AlphaFoldDB" id="A0A7G2CCP5"/>
<dbReference type="VEuPathDB" id="TriTrypDB:ADEAN_000469300"/>
<evidence type="ECO:0000256" key="2">
    <source>
        <dbReference type="SAM" id="Phobius"/>
    </source>
</evidence>
<feature type="region of interest" description="Disordered" evidence="1">
    <location>
        <begin position="405"/>
        <end position="449"/>
    </location>
</feature>
<evidence type="ECO:0000313" key="3">
    <source>
        <dbReference type="EMBL" id="CAD2217215.1"/>
    </source>
</evidence>